<dbReference type="PROSITE" id="PS50208">
    <property type="entry name" value="CASPASE_P20"/>
    <property type="match status" value="1"/>
</dbReference>
<dbReference type="Pfam" id="PF14559">
    <property type="entry name" value="TPR_19"/>
    <property type="match status" value="1"/>
</dbReference>
<dbReference type="InterPro" id="IPR011600">
    <property type="entry name" value="Pept_C14_caspase"/>
</dbReference>
<feature type="repeat" description="TPR" evidence="2">
    <location>
        <begin position="125"/>
        <end position="158"/>
    </location>
</feature>
<evidence type="ECO:0000313" key="5">
    <source>
        <dbReference type="Proteomes" id="UP001597314"/>
    </source>
</evidence>
<feature type="repeat" description="TPR" evidence="2">
    <location>
        <begin position="261"/>
        <end position="294"/>
    </location>
</feature>
<dbReference type="Pfam" id="PF13414">
    <property type="entry name" value="TPR_11"/>
    <property type="match status" value="1"/>
</dbReference>
<organism evidence="4 5">
    <name type="scientific">Rhodoplanes azumiensis</name>
    <dbReference type="NCBI Taxonomy" id="1897628"/>
    <lineage>
        <taxon>Bacteria</taxon>
        <taxon>Pseudomonadati</taxon>
        <taxon>Pseudomonadota</taxon>
        <taxon>Alphaproteobacteria</taxon>
        <taxon>Hyphomicrobiales</taxon>
        <taxon>Nitrobacteraceae</taxon>
        <taxon>Rhodoplanes</taxon>
    </lineage>
</organism>
<name>A0ABW5AMZ1_9BRAD</name>
<dbReference type="InterPro" id="IPR015917">
    <property type="entry name" value="Pept_C14A"/>
</dbReference>
<dbReference type="PANTHER" id="PTHR22576">
    <property type="entry name" value="MUCOSA ASSOCIATED LYMPHOID TISSUE LYMPHOMA TRANSLOCATION PROTEIN 1/PARACASPASE"/>
    <property type="match status" value="1"/>
</dbReference>
<proteinExistence type="inferred from homology"/>
<feature type="domain" description="Caspase family p20" evidence="3">
    <location>
        <begin position="441"/>
        <end position="568"/>
    </location>
</feature>
<feature type="repeat" description="TPR" evidence="2">
    <location>
        <begin position="159"/>
        <end position="192"/>
    </location>
</feature>
<dbReference type="InterPro" id="IPR052039">
    <property type="entry name" value="Caspase-related_regulators"/>
</dbReference>
<dbReference type="Pfam" id="PF00656">
    <property type="entry name" value="Peptidase_C14"/>
    <property type="match status" value="1"/>
</dbReference>
<keyword evidence="5" id="KW-1185">Reference proteome</keyword>
<dbReference type="InterPro" id="IPR001309">
    <property type="entry name" value="Pept_C14_p20"/>
</dbReference>
<dbReference type="EMBL" id="JBHUIW010000026">
    <property type="protein sequence ID" value="MFD2184329.1"/>
    <property type="molecule type" value="Genomic_DNA"/>
</dbReference>
<dbReference type="Proteomes" id="UP001597314">
    <property type="component" value="Unassembled WGS sequence"/>
</dbReference>
<protein>
    <submittedName>
        <fullName evidence="4">Tetratricopeptide repeat protein</fullName>
    </submittedName>
</protein>
<dbReference type="PANTHER" id="PTHR22576:SF37">
    <property type="entry name" value="MUCOSA-ASSOCIATED LYMPHOID TISSUE LYMPHOMA TRANSLOCATION PROTEIN 1"/>
    <property type="match status" value="1"/>
</dbReference>
<evidence type="ECO:0000259" key="3">
    <source>
        <dbReference type="PROSITE" id="PS50208"/>
    </source>
</evidence>
<evidence type="ECO:0000256" key="2">
    <source>
        <dbReference type="PROSITE-ProRule" id="PRU00339"/>
    </source>
</evidence>
<feature type="repeat" description="TPR" evidence="2">
    <location>
        <begin position="193"/>
        <end position="226"/>
    </location>
</feature>
<dbReference type="RefSeq" id="WP_378479470.1">
    <property type="nucleotide sequence ID" value="NZ_JBHUIW010000026.1"/>
</dbReference>
<dbReference type="Gene3D" id="1.25.40.10">
    <property type="entry name" value="Tetratricopeptide repeat domain"/>
    <property type="match status" value="3"/>
</dbReference>
<feature type="repeat" description="TPR" evidence="2">
    <location>
        <begin position="227"/>
        <end position="260"/>
    </location>
</feature>
<accession>A0ABW5AMZ1</accession>
<evidence type="ECO:0000256" key="1">
    <source>
        <dbReference type="ARBA" id="ARBA00010134"/>
    </source>
</evidence>
<dbReference type="Gene3D" id="3.40.50.1460">
    <property type="match status" value="1"/>
</dbReference>
<evidence type="ECO:0000313" key="4">
    <source>
        <dbReference type="EMBL" id="MFD2184329.1"/>
    </source>
</evidence>
<sequence>MQKLAVLFIALVITATPTEARRGSVDGGCTSDDPDVQIASCTRIIERGSRETMLTRAIAFTSRCLAYSKKRMYDRAIADSEEAVRLQPTFAPGFTCRGTARAEKGEHERAVRDFDEAIRLDPKSVWAYNGRATSHLQMRNYDRAIADFGEAFRLNPGYPGHVYNRGNAYLAKGETDLALRDYDIAIGLNPKSSWFWSARGNAFVLKGDIERAIEHYDSAIRLDPKYVAGYYYRGRAYVKKGEPERAVRDYDEGLRIAPTSALMLAGRGAAHVERKDYESAIKDFDEAISLDSSLGDAYVGKVSVLILQNKAAQALSVIEGVVLRHPDSSQLQNALAWTLFKLGRDREGLPAVERAIMLDPTNAAALDTRANIREAMGDLEGALDDFRAALAIHFIAESQAGAERVAALLARQKQATMVVERPSPPSPSPGPVSAIAERGPRVALVIGNGDYAAVTTLPNPQNDARDMAGALRDLGFKVIEGYDLDGTAMRRRIGEFGAALPGARVSLFYYAGHGLQVAGKNYLLPVDAKLERPSSLGVEAVEIGTVLADMEAEKRVNLVFLDACRDNPLSRSLARSLGTRSGSVSQGLAQLNAGIGTLIAFATSPDTVALDGDGRNSPFTAALLKHIRTPALEIRSMLTRVRADVIRATGDRQVPWDHSSLTGEFFLRAER</sequence>
<dbReference type="InterPro" id="IPR019734">
    <property type="entry name" value="TPR_rpt"/>
</dbReference>
<gene>
    <name evidence="4" type="ORF">ACFSOX_19415</name>
</gene>
<dbReference type="InterPro" id="IPR011990">
    <property type="entry name" value="TPR-like_helical_dom_sf"/>
</dbReference>
<keyword evidence="2" id="KW-0802">TPR repeat</keyword>
<dbReference type="Pfam" id="PF13432">
    <property type="entry name" value="TPR_16"/>
    <property type="match status" value="1"/>
</dbReference>
<dbReference type="SMART" id="SM00028">
    <property type="entry name" value="TPR"/>
    <property type="match status" value="9"/>
</dbReference>
<dbReference type="InterPro" id="IPR029030">
    <property type="entry name" value="Caspase-like_dom_sf"/>
</dbReference>
<reference evidence="5" key="1">
    <citation type="journal article" date="2019" name="Int. J. Syst. Evol. Microbiol.">
        <title>The Global Catalogue of Microorganisms (GCM) 10K type strain sequencing project: providing services to taxonomists for standard genome sequencing and annotation.</title>
        <authorList>
            <consortium name="The Broad Institute Genomics Platform"/>
            <consortium name="The Broad Institute Genome Sequencing Center for Infectious Disease"/>
            <person name="Wu L."/>
            <person name="Ma J."/>
        </authorList>
    </citation>
    <scope>NUCLEOTIDE SEQUENCE [LARGE SCALE GENOMIC DNA]</scope>
    <source>
        <strain evidence="5">CGMCC 1.6774</strain>
    </source>
</reference>
<dbReference type="PROSITE" id="PS50005">
    <property type="entry name" value="TPR"/>
    <property type="match status" value="6"/>
</dbReference>
<feature type="repeat" description="TPR" evidence="2">
    <location>
        <begin position="91"/>
        <end position="124"/>
    </location>
</feature>
<dbReference type="SUPFAM" id="SSF52129">
    <property type="entry name" value="Caspase-like"/>
    <property type="match status" value="1"/>
</dbReference>
<comment type="similarity">
    <text evidence="1">Belongs to the peptidase C14A family.</text>
</comment>
<dbReference type="SMART" id="SM00115">
    <property type="entry name" value="CASc"/>
    <property type="match status" value="1"/>
</dbReference>
<dbReference type="SUPFAM" id="SSF48452">
    <property type="entry name" value="TPR-like"/>
    <property type="match status" value="1"/>
</dbReference>
<comment type="caution">
    <text evidence="4">The sequence shown here is derived from an EMBL/GenBank/DDBJ whole genome shotgun (WGS) entry which is preliminary data.</text>
</comment>